<dbReference type="KEGG" id="pspc:Strain318_001396"/>
<dbReference type="GO" id="GO:0047617">
    <property type="term" value="F:fatty acyl-CoA hydrolase activity"/>
    <property type="evidence" value="ECO:0007669"/>
    <property type="project" value="TreeGrafter"/>
</dbReference>
<comment type="similarity">
    <text evidence="1">Belongs to the 4-hydroxybenzoyl-CoA thioesterase family.</text>
</comment>
<sequence length="142" mass="15837">MESRSEIRVRYAETDQMGVAYHANYLIWCEVGRTDLIRQLGMSYADMERRGVMLAVADAHLRYHASARYDDLVRIVTRLTGVRSRMVTFAYDLRRVDASGADGERLASATTTLVSLDRDGRPVALPADIRAMLEAAVSAEPA</sequence>
<reference evidence="4" key="1">
    <citation type="submission" date="2023-07" db="EMBL/GenBank/DDBJ databases">
        <authorList>
            <person name="Haufschild T."/>
            <person name="Kallscheuer N."/>
            <person name="Hammer J."/>
            <person name="Kohn T."/>
            <person name="Kabuu M."/>
            <person name="Jogler M."/>
            <person name="Wohfarth N."/>
            <person name="Heuer A."/>
            <person name="Rohde M."/>
            <person name="van Teeseling M.C.F."/>
            <person name="Jogler C."/>
        </authorList>
    </citation>
    <scope>NUCLEOTIDE SEQUENCE</scope>
    <source>
        <strain evidence="3">Strain 138</strain>
        <strain evidence="4">Strain 318</strain>
    </source>
</reference>
<name>A0AA49JZS6_9BACT</name>
<proteinExistence type="inferred from homology"/>
<dbReference type="RefSeq" id="WP_367887797.1">
    <property type="nucleotide sequence ID" value="NZ_CP130612.1"/>
</dbReference>
<dbReference type="NCBIfam" id="TIGR00051">
    <property type="entry name" value="YbgC/FadM family acyl-CoA thioesterase"/>
    <property type="match status" value="1"/>
</dbReference>
<dbReference type="PIRSF" id="PIRSF003230">
    <property type="entry name" value="YbgC"/>
    <property type="match status" value="1"/>
</dbReference>
<accession>A0AA49JUJ2</accession>
<organism evidence="4 5">
    <name type="scientific">Pseudogemmatithrix spongiicola</name>
    <dbReference type="NCBI Taxonomy" id="3062599"/>
    <lineage>
        <taxon>Bacteria</taxon>
        <taxon>Pseudomonadati</taxon>
        <taxon>Gemmatimonadota</taxon>
        <taxon>Gemmatimonadia</taxon>
        <taxon>Gemmatimonadales</taxon>
        <taxon>Gemmatimonadaceae</taxon>
        <taxon>Pseudogemmatithrix</taxon>
    </lineage>
</organism>
<evidence type="ECO:0000313" key="4">
    <source>
        <dbReference type="EMBL" id="WKW15031.1"/>
    </source>
</evidence>
<dbReference type="Pfam" id="PF13279">
    <property type="entry name" value="4HBT_2"/>
    <property type="match status" value="1"/>
</dbReference>
<dbReference type="EMBL" id="CP130613">
    <property type="protein sequence ID" value="WKW15031.1"/>
    <property type="molecule type" value="Genomic_DNA"/>
</dbReference>
<dbReference type="Proteomes" id="UP001229955">
    <property type="component" value="Chromosome"/>
</dbReference>
<evidence type="ECO:0000256" key="2">
    <source>
        <dbReference type="ARBA" id="ARBA00022801"/>
    </source>
</evidence>
<evidence type="ECO:0000313" key="5">
    <source>
        <dbReference type="Proteomes" id="UP001229955"/>
    </source>
</evidence>
<dbReference type="PANTHER" id="PTHR31793:SF27">
    <property type="entry name" value="NOVEL THIOESTERASE SUPERFAMILY DOMAIN AND SAPOSIN A-TYPE DOMAIN CONTAINING PROTEIN (0610012H03RIK)"/>
    <property type="match status" value="1"/>
</dbReference>
<accession>A0AA49JZS6</accession>
<gene>
    <name evidence="3" type="ORF">Strain138_001396</name>
    <name evidence="4" type="ORF">Strain318_001396</name>
</gene>
<dbReference type="SUPFAM" id="SSF54637">
    <property type="entry name" value="Thioesterase/thiol ester dehydrase-isomerase"/>
    <property type="match status" value="1"/>
</dbReference>
<dbReference type="PANTHER" id="PTHR31793">
    <property type="entry name" value="4-HYDROXYBENZOYL-COA THIOESTERASE FAMILY MEMBER"/>
    <property type="match status" value="1"/>
</dbReference>
<dbReference type="AlphaFoldDB" id="A0AA49JZS6"/>
<dbReference type="InterPro" id="IPR050563">
    <property type="entry name" value="4-hydroxybenzoyl-CoA_TE"/>
</dbReference>
<keyword evidence="5" id="KW-1185">Reference proteome</keyword>
<dbReference type="EMBL" id="CP130612">
    <property type="protein sequence ID" value="WKW12122.1"/>
    <property type="molecule type" value="Genomic_DNA"/>
</dbReference>
<protein>
    <submittedName>
        <fullName evidence="4">Thioesterase family protein</fullName>
    </submittedName>
</protein>
<dbReference type="InterPro" id="IPR029069">
    <property type="entry name" value="HotDog_dom_sf"/>
</dbReference>
<keyword evidence="2" id="KW-0378">Hydrolase</keyword>
<dbReference type="Gene3D" id="3.10.129.10">
    <property type="entry name" value="Hotdog Thioesterase"/>
    <property type="match status" value="1"/>
</dbReference>
<dbReference type="InterPro" id="IPR006684">
    <property type="entry name" value="YbgC/YbaW"/>
</dbReference>
<dbReference type="CDD" id="cd00586">
    <property type="entry name" value="4HBT"/>
    <property type="match status" value="1"/>
</dbReference>
<evidence type="ECO:0000313" key="3">
    <source>
        <dbReference type="EMBL" id="WKW12122.1"/>
    </source>
</evidence>
<evidence type="ECO:0000256" key="1">
    <source>
        <dbReference type="ARBA" id="ARBA00005953"/>
    </source>
</evidence>